<dbReference type="STRING" id="887929.HMP0721_2404"/>
<organism evidence="2 3">
    <name type="scientific">Pseudoramibacter alactolyticus ATCC 23263</name>
    <dbReference type="NCBI Taxonomy" id="887929"/>
    <lineage>
        <taxon>Bacteria</taxon>
        <taxon>Bacillati</taxon>
        <taxon>Bacillota</taxon>
        <taxon>Clostridia</taxon>
        <taxon>Eubacteriales</taxon>
        <taxon>Eubacteriaceae</taxon>
        <taxon>Pseudoramibacter</taxon>
    </lineage>
</organism>
<sequence length="79" mass="9060">MMDKRRVHRRKMIAPIVITAIFVAYFILYFALLVTWVPGFWPKVLLGVFPLGLVIALIGVCVSRIREIQGGEEDDLSHY</sequence>
<feature type="transmembrane region" description="Helical" evidence="1">
    <location>
        <begin position="44"/>
        <end position="62"/>
    </location>
</feature>
<protein>
    <submittedName>
        <fullName evidence="2">Uncharacterized protein</fullName>
    </submittedName>
</protein>
<accession>E6MK68</accession>
<dbReference type="RefSeq" id="WP_006599825.1">
    <property type="nucleotide sequence ID" value="NZ_GL622359.1"/>
</dbReference>
<name>E6MK68_9FIRM</name>
<feature type="transmembrane region" description="Helical" evidence="1">
    <location>
        <begin position="12"/>
        <end position="32"/>
    </location>
</feature>
<dbReference type="EMBL" id="AEQN01000033">
    <property type="protein sequence ID" value="EFV00587.1"/>
    <property type="molecule type" value="Genomic_DNA"/>
</dbReference>
<comment type="caution">
    <text evidence="2">The sequence shown here is derived from an EMBL/GenBank/DDBJ whole genome shotgun (WGS) entry which is preliminary data.</text>
</comment>
<evidence type="ECO:0000313" key="2">
    <source>
        <dbReference type="EMBL" id="EFV00587.1"/>
    </source>
</evidence>
<dbReference type="Proteomes" id="UP000004754">
    <property type="component" value="Unassembled WGS sequence"/>
</dbReference>
<keyword evidence="1" id="KW-0472">Membrane</keyword>
<evidence type="ECO:0000313" key="3">
    <source>
        <dbReference type="Proteomes" id="UP000004754"/>
    </source>
</evidence>
<gene>
    <name evidence="2" type="ORF">HMP0721_2404</name>
</gene>
<proteinExistence type="predicted"/>
<evidence type="ECO:0000256" key="1">
    <source>
        <dbReference type="SAM" id="Phobius"/>
    </source>
</evidence>
<keyword evidence="1" id="KW-1133">Transmembrane helix</keyword>
<dbReference type="AlphaFoldDB" id="E6MK68"/>
<keyword evidence="1" id="KW-0812">Transmembrane</keyword>
<reference evidence="2 3" key="1">
    <citation type="submission" date="2010-12" db="EMBL/GenBank/DDBJ databases">
        <authorList>
            <person name="Muzny D."/>
            <person name="Qin X."/>
            <person name="Deng J."/>
            <person name="Jiang H."/>
            <person name="Liu Y."/>
            <person name="Qu J."/>
            <person name="Song X.-Z."/>
            <person name="Zhang L."/>
            <person name="Thornton R."/>
            <person name="Coyle M."/>
            <person name="Francisco L."/>
            <person name="Jackson L."/>
            <person name="Javaid M."/>
            <person name="Korchina V."/>
            <person name="Kovar C."/>
            <person name="Mata R."/>
            <person name="Mathew T."/>
            <person name="Ngo R."/>
            <person name="Nguyen L."/>
            <person name="Nguyen N."/>
            <person name="Okwuonu G."/>
            <person name="Ongeri F."/>
            <person name="Pham C."/>
            <person name="Simmons D."/>
            <person name="Wilczek-Boney K."/>
            <person name="Hale W."/>
            <person name="Jakkamsetti A."/>
            <person name="Pham P."/>
            <person name="Ruth R."/>
            <person name="San Lucas F."/>
            <person name="Warren J."/>
            <person name="Zhang J."/>
            <person name="Zhao Z."/>
            <person name="Zhou C."/>
            <person name="Zhu D."/>
            <person name="Lee S."/>
            <person name="Bess C."/>
            <person name="Blankenburg K."/>
            <person name="Forbes L."/>
            <person name="Fu Q."/>
            <person name="Gubbala S."/>
            <person name="Hirani K."/>
            <person name="Jayaseelan J.C."/>
            <person name="Lara F."/>
            <person name="Munidasa M."/>
            <person name="Palculict T."/>
            <person name="Patil S."/>
            <person name="Pu L.-L."/>
            <person name="Saada N."/>
            <person name="Tang L."/>
            <person name="Weissenberger G."/>
            <person name="Zhu Y."/>
            <person name="Hemphill L."/>
            <person name="Shang Y."/>
            <person name="Youmans B."/>
            <person name="Ayvaz T."/>
            <person name="Ross M."/>
            <person name="Santibanez J."/>
            <person name="Aqrawi P."/>
            <person name="Gross S."/>
            <person name="Joshi V."/>
            <person name="Fowler G."/>
            <person name="Nazareth L."/>
            <person name="Reid J."/>
            <person name="Worley K."/>
            <person name="Petrosino J."/>
            <person name="Highlander S."/>
            <person name="Gibbs R."/>
        </authorList>
    </citation>
    <scope>NUCLEOTIDE SEQUENCE [LARGE SCALE GENOMIC DNA]</scope>
    <source>
        <strain evidence="2 3">ATCC 23263</strain>
    </source>
</reference>
<keyword evidence="3" id="KW-1185">Reference proteome</keyword>
<dbReference type="HOGENOM" id="CLU_185391_1_0_9"/>